<dbReference type="EMBL" id="CP141046">
    <property type="protein sequence ID" value="WQQ19895.1"/>
    <property type="molecule type" value="Genomic_DNA"/>
</dbReference>
<proteinExistence type="predicted"/>
<name>A0ABD8AIY9_9BACT</name>
<gene>
    <name evidence="1" type="ORF">RRG46_03605</name>
</gene>
<organism evidence="1 2">
    <name type="scientific">Mycoplasmopsis cynos</name>
    <dbReference type="NCBI Taxonomy" id="171284"/>
    <lineage>
        <taxon>Bacteria</taxon>
        <taxon>Bacillati</taxon>
        <taxon>Mycoplasmatota</taxon>
        <taxon>Mycoplasmoidales</taxon>
        <taxon>Metamycoplasmataceae</taxon>
        <taxon>Mycoplasmopsis</taxon>
    </lineage>
</organism>
<dbReference type="AlphaFoldDB" id="A0ABD8AIY9"/>
<accession>A0ABD8AIY9</accession>
<dbReference type="Proteomes" id="UP001327314">
    <property type="component" value="Chromosome"/>
</dbReference>
<protein>
    <submittedName>
        <fullName evidence="1">Uncharacterized protein</fullName>
    </submittedName>
</protein>
<sequence>MNIQLINNQLLIKEFYYSYLSDELKSLMTYKTFIQRFNQLGLHTIHATRRGKKIARESRKNFWWDNTNS</sequence>
<evidence type="ECO:0000313" key="2">
    <source>
        <dbReference type="Proteomes" id="UP001327314"/>
    </source>
</evidence>
<reference evidence="1 2" key="1">
    <citation type="submission" date="2023-12" db="EMBL/GenBank/DDBJ databases">
        <title>Hybrid Genome Assemblies of Mycoplasma cynos and Mycoplasma felis isolated from Dogs and Cats with Infectious Respiratory Disease.</title>
        <authorList>
            <person name="Framst I."/>
            <person name="Cai H."/>
            <person name="Ramesh P."/>
            <person name="Maboni G."/>
        </authorList>
    </citation>
    <scope>NUCLEOTIDE SEQUENCE [LARGE SCALE GENOMIC DNA]</scope>
    <source>
        <strain evidence="1 2">30510</strain>
    </source>
</reference>
<evidence type="ECO:0000313" key="1">
    <source>
        <dbReference type="EMBL" id="WQQ19895.1"/>
    </source>
</evidence>
<dbReference type="RefSeq" id="WP_284520847.1">
    <property type="nucleotide sequence ID" value="NZ_CP103987.1"/>
</dbReference>